<dbReference type="InterPro" id="IPR004119">
    <property type="entry name" value="EcKL"/>
</dbReference>
<accession>A0ABN7NLA0</accession>
<evidence type="ECO:0000313" key="3">
    <source>
        <dbReference type="Proteomes" id="UP001153148"/>
    </source>
</evidence>
<name>A0ABN7NLA0_TIMPD</name>
<dbReference type="SUPFAM" id="SSF56112">
    <property type="entry name" value="Protein kinase-like (PK-like)"/>
    <property type="match status" value="1"/>
</dbReference>
<dbReference type="Pfam" id="PF02958">
    <property type="entry name" value="EcKL"/>
    <property type="match status" value="1"/>
</dbReference>
<dbReference type="EMBL" id="CAJPIN010002228">
    <property type="protein sequence ID" value="CAG2055219.1"/>
    <property type="molecule type" value="Genomic_DNA"/>
</dbReference>
<comment type="caution">
    <text evidence="2">The sequence shown here is derived from an EMBL/GenBank/DDBJ whole genome shotgun (WGS) entry which is preliminary data.</text>
</comment>
<sequence length="521" mass="60438">MVNLHLSNYPFSASDLKYFFYSSLRVEEWNKIDLLLEHYHQALGDKKKELGLDPGVYTMKDLKQDMEEKLPYTLTTLVTHGVFYDIPPPLKTHLISAIEFSVQSPTGTMDTGKELVSQPEWLTAEFLQELIRREDHDPNISVILTDVNFATSKGDNYLSVIYRVDIECTSRDKTQTSTLIVKCPPLDKLLEKFGEDVGSFDREIFMYRDVIPKLYSIWKERTGHPLSKILSPRGYPSSRTDTLILEDLRPRGYKMADRRSQLDLDHTCLVLRALAKLHAMSLAMLEEDPSSFKHLDEHFFTVENKDMISHTYIKPVKASVLLLRQCPEFEHLADRLEEMYATFIDDLIKTVKSDDTPLSVLNHGDCWVNNILFKYSPDTGIVEDIRFLDFQISRFSSPVLDLHYFLYSSVRYDVLKDIGALLAEYYNALIKNLQQLGCGRLSYSLEDLKRDFRKKLWFGYITLSTVRVGVMLDPESVPNKAYFVDKTAGPELILKKWYSKSYKEFFKKIVADFEKEGFFEK</sequence>
<evidence type="ECO:0000313" key="2">
    <source>
        <dbReference type="EMBL" id="CAG2055219.1"/>
    </source>
</evidence>
<dbReference type="PANTHER" id="PTHR11012:SF47">
    <property type="entry name" value="GH22833P"/>
    <property type="match status" value="1"/>
</dbReference>
<dbReference type="Proteomes" id="UP001153148">
    <property type="component" value="Unassembled WGS sequence"/>
</dbReference>
<dbReference type="Gene3D" id="3.90.1200.10">
    <property type="match status" value="1"/>
</dbReference>
<dbReference type="SMART" id="SM00587">
    <property type="entry name" value="CHK"/>
    <property type="match status" value="1"/>
</dbReference>
<organism evidence="2 3">
    <name type="scientific">Timema podura</name>
    <name type="common">Walking stick</name>
    <dbReference type="NCBI Taxonomy" id="61482"/>
    <lineage>
        <taxon>Eukaryota</taxon>
        <taxon>Metazoa</taxon>
        <taxon>Ecdysozoa</taxon>
        <taxon>Arthropoda</taxon>
        <taxon>Hexapoda</taxon>
        <taxon>Insecta</taxon>
        <taxon>Pterygota</taxon>
        <taxon>Neoptera</taxon>
        <taxon>Polyneoptera</taxon>
        <taxon>Phasmatodea</taxon>
        <taxon>Timematodea</taxon>
        <taxon>Timematoidea</taxon>
        <taxon>Timematidae</taxon>
        <taxon>Timema</taxon>
    </lineage>
</organism>
<dbReference type="PANTHER" id="PTHR11012">
    <property type="entry name" value="PROTEIN KINASE-LIKE DOMAIN-CONTAINING"/>
    <property type="match status" value="1"/>
</dbReference>
<feature type="domain" description="CHK kinase-like" evidence="1">
    <location>
        <begin position="243"/>
        <end position="435"/>
    </location>
</feature>
<gene>
    <name evidence="2" type="ORF">TPAB3V08_LOCUS2225</name>
</gene>
<protein>
    <recommendedName>
        <fullName evidence="1">CHK kinase-like domain-containing protein</fullName>
    </recommendedName>
</protein>
<reference evidence="2" key="1">
    <citation type="submission" date="2021-03" db="EMBL/GenBank/DDBJ databases">
        <authorList>
            <person name="Tran Van P."/>
        </authorList>
    </citation>
    <scope>NUCLEOTIDE SEQUENCE</scope>
</reference>
<dbReference type="InterPro" id="IPR011009">
    <property type="entry name" value="Kinase-like_dom_sf"/>
</dbReference>
<evidence type="ECO:0000259" key="1">
    <source>
        <dbReference type="SMART" id="SM00587"/>
    </source>
</evidence>
<dbReference type="InterPro" id="IPR015897">
    <property type="entry name" value="CHK_kinase-like"/>
</dbReference>
<proteinExistence type="predicted"/>
<keyword evidence="3" id="KW-1185">Reference proteome</keyword>